<feature type="compositionally biased region" description="Acidic residues" evidence="2">
    <location>
        <begin position="521"/>
        <end position="530"/>
    </location>
</feature>
<feature type="compositionally biased region" description="Basic and acidic residues" evidence="2">
    <location>
        <begin position="589"/>
        <end position="598"/>
    </location>
</feature>
<keyword evidence="1" id="KW-0175">Coiled coil</keyword>
<name>A0A6A5ZJH8_9PLEO</name>
<keyword evidence="5" id="KW-1185">Reference proteome</keyword>
<organism evidence="4 5">
    <name type="scientific">Lophiotrema nucula</name>
    <dbReference type="NCBI Taxonomy" id="690887"/>
    <lineage>
        <taxon>Eukaryota</taxon>
        <taxon>Fungi</taxon>
        <taxon>Dikarya</taxon>
        <taxon>Ascomycota</taxon>
        <taxon>Pezizomycotina</taxon>
        <taxon>Dothideomycetes</taxon>
        <taxon>Pleosporomycetidae</taxon>
        <taxon>Pleosporales</taxon>
        <taxon>Lophiotremataceae</taxon>
        <taxon>Lophiotrema</taxon>
    </lineage>
</organism>
<feature type="compositionally biased region" description="Polar residues" evidence="2">
    <location>
        <begin position="54"/>
        <end position="64"/>
    </location>
</feature>
<dbReference type="Pfam" id="PF10180">
    <property type="entry name" value="WKF"/>
    <property type="match status" value="1"/>
</dbReference>
<evidence type="ECO:0000313" key="4">
    <source>
        <dbReference type="EMBL" id="KAF2119435.1"/>
    </source>
</evidence>
<feature type="compositionally biased region" description="Basic and acidic residues" evidence="2">
    <location>
        <begin position="43"/>
        <end position="53"/>
    </location>
</feature>
<feature type="compositionally biased region" description="Basic and acidic residues" evidence="2">
    <location>
        <begin position="23"/>
        <end position="34"/>
    </location>
</feature>
<reference evidence="4" key="1">
    <citation type="journal article" date="2020" name="Stud. Mycol.">
        <title>101 Dothideomycetes genomes: a test case for predicting lifestyles and emergence of pathogens.</title>
        <authorList>
            <person name="Haridas S."/>
            <person name="Albert R."/>
            <person name="Binder M."/>
            <person name="Bloem J."/>
            <person name="Labutti K."/>
            <person name="Salamov A."/>
            <person name="Andreopoulos B."/>
            <person name="Baker S."/>
            <person name="Barry K."/>
            <person name="Bills G."/>
            <person name="Bluhm B."/>
            <person name="Cannon C."/>
            <person name="Castanera R."/>
            <person name="Culley D."/>
            <person name="Daum C."/>
            <person name="Ezra D."/>
            <person name="Gonzalez J."/>
            <person name="Henrissat B."/>
            <person name="Kuo A."/>
            <person name="Liang C."/>
            <person name="Lipzen A."/>
            <person name="Lutzoni F."/>
            <person name="Magnuson J."/>
            <person name="Mondo S."/>
            <person name="Nolan M."/>
            <person name="Ohm R."/>
            <person name="Pangilinan J."/>
            <person name="Park H.-J."/>
            <person name="Ramirez L."/>
            <person name="Alfaro M."/>
            <person name="Sun H."/>
            <person name="Tritt A."/>
            <person name="Yoshinaga Y."/>
            <person name="Zwiers L.-H."/>
            <person name="Turgeon B."/>
            <person name="Goodwin S."/>
            <person name="Spatafora J."/>
            <person name="Crous P."/>
            <person name="Grigoriev I."/>
        </authorList>
    </citation>
    <scope>NUCLEOTIDE SEQUENCE</scope>
    <source>
        <strain evidence="4">CBS 627.86</strain>
    </source>
</reference>
<dbReference type="PANTHER" id="PTHR22306">
    <property type="entry name" value="CHROMOSOME 7 OPEN READING FRAME 50"/>
    <property type="match status" value="1"/>
</dbReference>
<dbReference type="InterPro" id="IPR019327">
    <property type="entry name" value="WKF"/>
</dbReference>
<evidence type="ECO:0000259" key="3">
    <source>
        <dbReference type="Pfam" id="PF10180"/>
    </source>
</evidence>
<dbReference type="AlphaFoldDB" id="A0A6A5ZJH8"/>
<gene>
    <name evidence="4" type="ORF">BDV96DRAFT_486902</name>
</gene>
<dbReference type="OrthoDB" id="10261563at2759"/>
<feature type="compositionally biased region" description="Acidic residues" evidence="2">
    <location>
        <begin position="549"/>
        <end position="562"/>
    </location>
</feature>
<dbReference type="PANTHER" id="PTHR22306:SF2">
    <property type="entry name" value="CHROMOSOME 7 OPEN READING FRAME 50"/>
    <property type="match status" value="1"/>
</dbReference>
<feature type="region of interest" description="Disordered" evidence="2">
    <location>
        <begin position="1"/>
        <end position="229"/>
    </location>
</feature>
<feature type="compositionally biased region" description="Polar residues" evidence="2">
    <location>
        <begin position="102"/>
        <end position="112"/>
    </location>
</feature>
<feature type="region of interest" description="Disordered" evidence="2">
    <location>
        <begin position="475"/>
        <end position="598"/>
    </location>
</feature>
<evidence type="ECO:0000256" key="2">
    <source>
        <dbReference type="SAM" id="MobiDB-lite"/>
    </source>
</evidence>
<feature type="region of interest" description="Disordered" evidence="2">
    <location>
        <begin position="243"/>
        <end position="293"/>
    </location>
</feature>
<protein>
    <recommendedName>
        <fullName evidence="3">WKF domain-containing protein</fullName>
    </recommendedName>
</protein>
<dbReference type="Proteomes" id="UP000799770">
    <property type="component" value="Unassembled WGS sequence"/>
</dbReference>
<sequence>MVPAWKRLGLKLQNADQSGDTGPDQKESGSHEHSASLTASGKRGSEEGAHQRVEPTQNGKSSSLGKRKLQDGPAEGGDNVFKKSRRGEGQKNIHGDAAGQSLAGSETGNPTSLVPEAISSSDKPRPKGDPNYRKKKGPRSHADDRALGSKRRQAQSPSPADESVVEQQPTLIPSTETDFATPSPATSKPSQALSGKARGSAQSSSPSKPDRRKSVTFTPDTKTTDGDSASALFKKWATEQKEYGDGTDFTPAEVAQFAPPPKVHPANGIPAPQRLTAKNKAGSPDTGKKSKKKVQEILSNVDPNLEKQPVVAKAAKGKKKDPSIYLTYLSEYHSNRSNWKFNKAKQNDVLDNALNIFRIPEQYSEALTEYVKGLKGAAAINRLTKRCKAAMEEVDKEDDKAKNSMNDIEAREVAKEEALQERVAKQKKRRQTDADIEALADHPYPEGYIRRLKRRRAEALLVALNLATPAPAPVIKGTMATDEERPLVNGTLSKPVRKRKSRTEVSSDESSSDSSSSEDTSSGEDSDSDSEGSSSEADEGSKSSGSESDSNEDAGTSDDESSEKESLSEESRDESGSSDGSEDEQSDSEVDRAEAGLF</sequence>
<accession>A0A6A5ZJH8</accession>
<feature type="compositionally biased region" description="Basic and acidic residues" evidence="2">
    <location>
        <begin position="122"/>
        <end position="132"/>
    </location>
</feature>
<dbReference type="EMBL" id="ML977315">
    <property type="protein sequence ID" value="KAF2119435.1"/>
    <property type="molecule type" value="Genomic_DNA"/>
</dbReference>
<feature type="domain" description="WKF" evidence="3">
    <location>
        <begin position="327"/>
        <end position="389"/>
    </location>
</feature>
<feature type="compositionally biased region" description="Polar residues" evidence="2">
    <location>
        <begin position="165"/>
        <end position="193"/>
    </location>
</feature>
<proteinExistence type="predicted"/>
<feature type="compositionally biased region" description="Basic and acidic residues" evidence="2">
    <location>
        <begin position="563"/>
        <end position="575"/>
    </location>
</feature>
<feature type="coiled-coil region" evidence="1">
    <location>
        <begin position="380"/>
        <end position="411"/>
    </location>
</feature>
<evidence type="ECO:0000313" key="5">
    <source>
        <dbReference type="Proteomes" id="UP000799770"/>
    </source>
</evidence>
<evidence type="ECO:0000256" key="1">
    <source>
        <dbReference type="SAM" id="Coils"/>
    </source>
</evidence>